<dbReference type="Antibodypedia" id="10761">
    <property type="antibodies" value="66 antibodies from 13 providers"/>
</dbReference>
<dbReference type="AlphaFoldDB" id="H0Y9F7"/>
<evidence type="ECO:0000313" key="5">
    <source>
        <dbReference type="Proteomes" id="UP000005640"/>
    </source>
</evidence>
<keyword evidence="2" id="KW-0812">Transmembrane</keyword>
<keyword evidence="2" id="KW-1133">Transmembrane helix</keyword>
<comment type="subcellular location">
    <subcellularLocation>
        <location evidence="1">Membrane</location>
        <topology evidence="1">Multi-pass membrane protein</topology>
    </subcellularLocation>
</comment>
<evidence type="ECO:0000256" key="1">
    <source>
        <dbReference type="ARBA" id="ARBA00004141"/>
    </source>
</evidence>
<dbReference type="OMA" id="NFIIMAQ"/>
<organism evidence="4 5">
    <name type="scientific">Homo sapiens</name>
    <name type="common">Human</name>
    <dbReference type="NCBI Taxonomy" id="9606"/>
    <lineage>
        <taxon>Eukaryota</taxon>
        <taxon>Metazoa</taxon>
        <taxon>Chordata</taxon>
        <taxon>Craniata</taxon>
        <taxon>Vertebrata</taxon>
        <taxon>Euteleostomi</taxon>
        <taxon>Mammalia</taxon>
        <taxon>Eutheria</taxon>
        <taxon>Euarchontoglires</taxon>
        <taxon>Primates</taxon>
        <taxon>Haplorrhini</taxon>
        <taxon>Catarrhini</taxon>
        <taxon>Hominidae</taxon>
        <taxon>Homo</taxon>
    </lineage>
</organism>
<keyword evidence="5" id="KW-1185">Reference proteome</keyword>
<dbReference type="Ensembl" id="ENST00000505420.5">
    <property type="protein sequence ID" value="ENSP00000424027.1"/>
    <property type="gene ID" value="ENSG00000124564.17"/>
</dbReference>
<dbReference type="SMR" id="H0Y9F7"/>
<feature type="transmembrane region" description="Helical" evidence="2">
    <location>
        <begin position="12"/>
        <end position="34"/>
    </location>
</feature>
<evidence type="ECO:0000259" key="3">
    <source>
        <dbReference type="PROSITE" id="PS50850"/>
    </source>
</evidence>
<dbReference type="HGNC" id="HGNC:10931">
    <property type="gene designation" value="SLC17A3"/>
</dbReference>
<evidence type="ECO:0000313" key="4">
    <source>
        <dbReference type="Ensembl" id="ENSP00000424027.1"/>
    </source>
</evidence>
<reference evidence="4 5" key="3">
    <citation type="journal article" date="2004" name="Nature">
        <title>Finishing the euchromatic sequence of the human genome.</title>
        <authorList>
            <consortium name="International Human Genome Sequencing Consortium"/>
        </authorList>
    </citation>
    <scope>NUCLEOTIDE SEQUENCE [LARGE SCALE GENOMIC DNA]</scope>
</reference>
<accession>H0Y9F7</accession>
<reference evidence="4" key="4">
    <citation type="submission" date="2025-08" db="UniProtKB">
        <authorList>
            <consortium name="Ensembl"/>
        </authorList>
    </citation>
    <scope>IDENTIFICATION</scope>
</reference>
<gene>
    <name evidence="4" type="primary">SLC17A3</name>
</gene>
<dbReference type="InterPro" id="IPR020846">
    <property type="entry name" value="MFS_dom"/>
</dbReference>
<name>H0Y9F7_HUMAN</name>
<evidence type="ECO:0000256" key="2">
    <source>
        <dbReference type="SAM" id="Phobius"/>
    </source>
</evidence>
<dbReference type="HOGENOM" id="CLU_3111672_0_0_1"/>
<reference evidence="4" key="5">
    <citation type="submission" date="2025-09" db="UniProtKB">
        <authorList>
            <consortium name="Ensembl"/>
        </authorList>
    </citation>
    <scope>IDENTIFICATION</scope>
</reference>
<dbReference type="EMBL" id="AL138726">
    <property type="status" value="NOT_ANNOTATED_CDS"/>
    <property type="molecule type" value="Genomic_DNA"/>
</dbReference>
<dbReference type="GeneTree" id="ENSGT00940000162523"/>
<dbReference type="Bgee" id="ENSG00000124564">
    <property type="expression patterns" value="Expressed in nephron tubule and 87 other cell types or tissues"/>
</dbReference>
<reference evidence="4 5" key="2">
    <citation type="journal article" date="2003" name="Nature">
        <title>The DNA sequence and analysis of human chromosome 6.</title>
        <authorList>
            <person name="Mungall A.J."/>
            <person name="Palmer S.A."/>
            <person name="Sims S.K."/>
            <person name="Edwards C.A."/>
            <person name="Ashurst J.L."/>
            <person name="Wilming L."/>
            <person name="Jones M.C."/>
            <person name="Horton R."/>
            <person name="Hunt S.E."/>
            <person name="Scott C.E."/>
            <person name="Gilbert J.G."/>
            <person name="Clamp M.E."/>
            <person name="Bethel G."/>
            <person name="Milne S."/>
            <person name="Ainscough R."/>
            <person name="Almeida J.P."/>
            <person name="Ambrose K.D."/>
            <person name="Andrews T.D."/>
            <person name="Ashwell R.I."/>
            <person name="Babbage A.K."/>
            <person name="Bagguley C.L."/>
            <person name="Bailey J."/>
            <person name="Banerjee R."/>
            <person name="Barker D.J."/>
            <person name="Barlow K.F."/>
            <person name="Bates K."/>
            <person name="Beare D.M."/>
            <person name="Beasley H."/>
            <person name="Beasley O."/>
            <person name="Bird C.P."/>
            <person name="Blakey S."/>
            <person name="Bray-Allen S."/>
            <person name="Brook J."/>
            <person name="Brown A.J."/>
            <person name="Brown J.Y."/>
            <person name="Burford D.C."/>
            <person name="Burrill W."/>
            <person name="Burton J."/>
            <person name="Carder C."/>
            <person name="Carter N.P."/>
            <person name="Chapman J.C."/>
            <person name="Clark S.Y."/>
            <person name="Clark G."/>
            <person name="Clee C.M."/>
            <person name="Clegg S."/>
            <person name="Cobley V."/>
            <person name="Collier R.E."/>
            <person name="Collins J.E."/>
            <person name="Colman L.K."/>
            <person name="Corby N.R."/>
            <person name="Coville G.J."/>
            <person name="Culley K.M."/>
            <person name="Dhami P."/>
            <person name="Davies J."/>
            <person name="Dunn M."/>
            <person name="Earthrowl M.E."/>
            <person name="Ellington A.E."/>
            <person name="Evans K.A."/>
            <person name="Faulkner L."/>
            <person name="Francis M.D."/>
            <person name="Frankish A."/>
            <person name="Frankland J."/>
            <person name="French L."/>
            <person name="Garner P."/>
            <person name="Garnett J."/>
            <person name="Ghori M.J."/>
            <person name="Gilby L.M."/>
            <person name="Gillson C.J."/>
            <person name="Glithero R.J."/>
            <person name="Grafham D.V."/>
            <person name="Grant M."/>
            <person name="Gribble S."/>
            <person name="Griffiths C."/>
            <person name="Griffiths M."/>
            <person name="Hall R."/>
            <person name="Halls K.S."/>
            <person name="Hammond S."/>
            <person name="Harley J.L."/>
            <person name="Hart E.A."/>
            <person name="Heath P.D."/>
            <person name="Heathcott R."/>
            <person name="Holmes S.J."/>
            <person name="Howden P.J."/>
            <person name="Howe K.L."/>
            <person name="Howell G.R."/>
            <person name="Huckle E."/>
            <person name="Humphray S.J."/>
            <person name="Humphries M.D."/>
            <person name="Hunt A.R."/>
            <person name="Johnson C.M."/>
            <person name="Joy A.A."/>
            <person name="Kay M."/>
            <person name="Keenan S.J."/>
            <person name="Kimberley A.M."/>
            <person name="King A."/>
            <person name="Laird G.K."/>
            <person name="Langford C."/>
            <person name="Lawlor S."/>
            <person name="Leongamornlert D.A."/>
            <person name="Leversha M."/>
            <person name="Lloyd C.R."/>
            <person name="Lloyd D.M."/>
            <person name="Loveland J.E."/>
            <person name="Lovell J."/>
            <person name="Martin S."/>
            <person name="Mashreghi-Mohammadi M."/>
            <person name="Maslen G.L."/>
            <person name="Matthews L."/>
            <person name="McCann O.T."/>
            <person name="McLaren S.J."/>
            <person name="McLay K."/>
            <person name="McMurray A."/>
            <person name="Moore M.J."/>
            <person name="Mullikin J.C."/>
            <person name="Niblett D."/>
            <person name="Nickerson T."/>
            <person name="Novik K.L."/>
            <person name="Oliver K."/>
            <person name="Overton-Larty E.K."/>
            <person name="Parker A."/>
            <person name="Patel R."/>
            <person name="Pearce A.V."/>
            <person name="Peck A.I."/>
            <person name="Phillimore B."/>
            <person name="Phillips S."/>
            <person name="Plumb R.W."/>
            <person name="Porter K.M."/>
            <person name="Ramsey Y."/>
            <person name="Ranby S.A."/>
            <person name="Rice C.M."/>
            <person name="Ross M.T."/>
            <person name="Searle S.M."/>
            <person name="Sehra H.K."/>
            <person name="Sheridan E."/>
            <person name="Skuce C.D."/>
            <person name="Smith S."/>
            <person name="Smith M."/>
            <person name="Spraggon L."/>
            <person name="Squares S.L."/>
            <person name="Steward C.A."/>
            <person name="Sycamore N."/>
            <person name="Tamlyn-Hall G."/>
            <person name="Tester J."/>
            <person name="Theaker A.J."/>
            <person name="Thomas D.W."/>
            <person name="Thorpe A."/>
            <person name="Tracey A."/>
            <person name="Tromans A."/>
            <person name="Tubby B."/>
            <person name="Wall M."/>
            <person name="Wallis J.M."/>
            <person name="West A.P."/>
            <person name="White S.S."/>
            <person name="Whitehead S.L."/>
            <person name="Whittaker H."/>
            <person name="Wild A."/>
            <person name="Willey D.J."/>
            <person name="Wilmer T.E."/>
            <person name="Wood J.M."/>
            <person name="Wray P.W."/>
            <person name="Wyatt J.C."/>
            <person name="Young L."/>
            <person name="Younger R.M."/>
            <person name="Bentley D.R."/>
            <person name="Coulson A."/>
            <person name="Durbin R."/>
            <person name="Hubbard T."/>
            <person name="Sulston J.E."/>
            <person name="Dunham I."/>
            <person name="Rogers J."/>
            <person name="Beck S."/>
        </authorList>
    </citation>
    <scope>NUCLEOTIDE SEQUENCE [LARGE SCALE GENOMIC DNA]</scope>
</reference>
<dbReference type="PROSITE" id="PS50850">
    <property type="entry name" value="MFS"/>
    <property type="match status" value="1"/>
</dbReference>
<protein>
    <submittedName>
        <fullName evidence="4">Solute carrier family 17 member 3</fullName>
    </submittedName>
</protein>
<sequence length="51" mass="6009">SGFLLSQDPEFGWRNVFFLLFAVNLLGLLFYLIFGEADVQEWAKERKLTRL</sequence>
<dbReference type="OrthoDB" id="2985014at2759"/>
<dbReference type="GO" id="GO:0016020">
    <property type="term" value="C:membrane"/>
    <property type="evidence" value="ECO:0007669"/>
    <property type="project" value="UniProtKB-SubCell"/>
</dbReference>
<dbReference type="MassIVE" id="H0Y9F7"/>
<reference evidence="4 5" key="1">
    <citation type="journal article" date="2001" name="Nature">
        <title>Initial sequencing and analysis of the human genome.</title>
        <authorList>
            <consortium name="International Human Genome Sequencing Consortium"/>
            <person name="Lander E.S."/>
            <person name="Linton L.M."/>
            <person name="Birren B."/>
            <person name="Nusbaum C."/>
            <person name="Zody M.C."/>
            <person name="Baldwin J."/>
            <person name="Devon K."/>
            <person name="Dewar K."/>
            <person name="Doyle M."/>
            <person name="FitzHugh W."/>
            <person name="Funke R."/>
            <person name="Gage D."/>
            <person name="Harris K."/>
            <person name="Heaford A."/>
            <person name="Howland J."/>
            <person name="Kann L."/>
            <person name="Lehoczky J."/>
            <person name="LeVine R."/>
            <person name="McEwan P."/>
            <person name="McKernan K."/>
            <person name="Meldrim J."/>
            <person name="Mesirov J.P."/>
            <person name="Miranda C."/>
            <person name="Morris W."/>
            <person name="Naylor J."/>
            <person name="Raymond C."/>
            <person name="Rosetti M."/>
            <person name="Santos R."/>
            <person name="Sheridan A."/>
            <person name="Sougnez C."/>
            <person name="Stange-Thomann N."/>
            <person name="Stojanovic N."/>
            <person name="Subramanian A."/>
            <person name="Wyman D."/>
            <person name="Rogers J."/>
            <person name="Sulston J."/>
            <person name="Ainscough R."/>
            <person name="Beck S."/>
            <person name="Bentley D."/>
            <person name="Burton J."/>
            <person name="Clee C."/>
            <person name="Carter N."/>
            <person name="Coulson A."/>
            <person name="Deadman R."/>
            <person name="Deloukas P."/>
            <person name="Dunham A."/>
            <person name="Dunham I."/>
            <person name="Durbin R."/>
            <person name="French L."/>
            <person name="Grafham D."/>
            <person name="Gregory S."/>
            <person name="Hubbard T."/>
            <person name="Humphray S."/>
            <person name="Hunt A."/>
            <person name="Jones M."/>
            <person name="Lloyd C."/>
            <person name="McMurray A."/>
            <person name="Matthews L."/>
            <person name="Mercer S."/>
            <person name="Milne S."/>
            <person name="Mullikin J.C."/>
            <person name="Mungall A."/>
            <person name="Plumb R."/>
            <person name="Ross M."/>
            <person name="Shownkeen R."/>
            <person name="Sims S."/>
            <person name="Waterston R.H."/>
            <person name="Wilson R.K."/>
            <person name="Hillier L.W."/>
            <person name="McPherson J.D."/>
            <person name="Marra M.A."/>
            <person name="Mardis E.R."/>
            <person name="Fulton L.A."/>
            <person name="Chinwalla A.T."/>
            <person name="Pepin K.H."/>
            <person name="Gish W.R."/>
            <person name="Chissoe S.L."/>
            <person name="Wendl M.C."/>
            <person name="Delehaunty K.D."/>
            <person name="Miner T.L."/>
            <person name="Delehaunty A."/>
            <person name="Kramer J.B."/>
            <person name="Cook L.L."/>
            <person name="Fulton R.S."/>
            <person name="Johnson D.L."/>
            <person name="Minx P.J."/>
            <person name="Clifton S.W."/>
            <person name="Hawkins T."/>
            <person name="Branscomb E."/>
            <person name="Predki P."/>
            <person name="Richardson P."/>
            <person name="Wenning S."/>
            <person name="Slezak T."/>
            <person name="Doggett N."/>
            <person name="Cheng J.F."/>
            <person name="Olsen A."/>
            <person name="Lucas S."/>
            <person name="Elkin C."/>
            <person name="Uberbacher E."/>
            <person name="Frazier M."/>
            <person name="Gibbs R.A."/>
            <person name="Muzny D.M."/>
            <person name="Scherer S.E."/>
            <person name="Bouck J.B."/>
            <person name="Sodergren E.J."/>
            <person name="Worley K.C."/>
            <person name="Rives C.M."/>
            <person name="Gorrell J.H."/>
            <person name="Metzker M.L."/>
            <person name="Naylor S.L."/>
            <person name="Kucherlapati R.S."/>
            <person name="Nelson D.L."/>
            <person name="Weinstock G.M."/>
            <person name="Sakaki Y."/>
            <person name="Fujiyama A."/>
            <person name="Hattori M."/>
            <person name="Yada T."/>
            <person name="Toyoda A."/>
            <person name="Itoh T."/>
            <person name="Kawagoe C."/>
            <person name="Watanabe H."/>
            <person name="Totoki Y."/>
            <person name="Taylor T."/>
            <person name="Weissenbach J."/>
            <person name="Heilig R."/>
            <person name="Saurin W."/>
            <person name="Artiguenave F."/>
            <person name="Brottier P."/>
            <person name="Bruls T."/>
            <person name="Pelletier E."/>
            <person name="Robert C."/>
            <person name="Wincker P."/>
            <person name="Smith D.R."/>
            <person name="Doucette-Stamm L."/>
            <person name="Rubenfield M."/>
            <person name="Weinstock K."/>
            <person name="Lee H.M."/>
            <person name="Dubois J."/>
            <person name="Rosenthal A."/>
            <person name="Platzer M."/>
            <person name="Nyakatura G."/>
            <person name="Taudien S."/>
            <person name="Rump A."/>
            <person name="Yang H."/>
            <person name="Yu J."/>
            <person name="Wang J."/>
            <person name="Huang G."/>
            <person name="Gu J."/>
            <person name="Hood L."/>
            <person name="Rowen L."/>
            <person name="Madan A."/>
            <person name="Qin S."/>
            <person name="Davis R.W."/>
            <person name="Federspiel N.A."/>
            <person name="Abola A.P."/>
            <person name="Proctor M.J."/>
            <person name="Myers R.M."/>
            <person name="Schmutz J."/>
            <person name="Dickson M."/>
            <person name="Grimwood J."/>
            <person name="Cox D.R."/>
            <person name="Olson M.V."/>
            <person name="Kaul R."/>
            <person name="Raymond C."/>
            <person name="Shimizu N."/>
            <person name="Kawasaki K."/>
            <person name="Minoshima S."/>
            <person name="Evans G.A."/>
            <person name="Athanasiou M."/>
            <person name="Schultz R."/>
            <person name="Roe B.A."/>
            <person name="Chen F."/>
            <person name="Pan H."/>
            <person name="Ramser J."/>
            <person name="Lehrach H."/>
            <person name="Reinhardt R."/>
            <person name="McCombie W.R."/>
            <person name="de la Bastide M."/>
            <person name="Dedhia N."/>
            <person name="Blocker H."/>
            <person name="Hornischer K."/>
            <person name="Nordsiek G."/>
            <person name="Agarwala R."/>
            <person name="Aravind L."/>
            <person name="Bailey J.A."/>
            <person name="Bateman A."/>
            <person name="Batzoglou S."/>
            <person name="Birney E."/>
            <person name="Bork P."/>
            <person name="Brown D.G."/>
            <person name="Burge C.B."/>
            <person name="Cerutti L."/>
            <person name="Chen H.C."/>
            <person name="Church D."/>
            <person name="Clamp M."/>
            <person name="Copley R.R."/>
            <person name="Doerks T."/>
            <person name="Eddy S.R."/>
            <person name="Eichler E.E."/>
            <person name="Furey T.S."/>
            <person name="Galagan J."/>
            <person name="Gilbert J.G."/>
            <person name="Harmon C."/>
            <person name="Hayashizaki Y."/>
            <person name="Haussler D."/>
            <person name="Hermjakob H."/>
            <person name="Hokamp K."/>
            <person name="Jang W."/>
            <person name="Johnson L.S."/>
            <person name="Jones T.A."/>
            <person name="Kasif S."/>
            <person name="Kaspryzk A."/>
            <person name="Kennedy S."/>
            <person name="Kent W.J."/>
            <person name="Kitts P."/>
            <person name="Koonin E.V."/>
            <person name="Korf I."/>
            <person name="Kulp D."/>
            <person name="Lancet D."/>
            <person name="Lowe T.M."/>
            <person name="McLysaght A."/>
            <person name="Mikkelsen T."/>
            <person name="Moran J.V."/>
            <person name="Mulder N."/>
            <person name="Pollara V.J."/>
            <person name="Ponting C.P."/>
            <person name="Schuler G."/>
            <person name="Schultz J."/>
            <person name="Slater G."/>
            <person name="Smit A.F."/>
            <person name="Stupka E."/>
            <person name="Szustakowski J."/>
            <person name="Thierry-Mieg D."/>
            <person name="Thierry-Mieg J."/>
            <person name="Wagner L."/>
            <person name="Wallis J."/>
            <person name="Wheeler R."/>
            <person name="Williams A."/>
            <person name="Wolf Y.I."/>
            <person name="Wolfe K.H."/>
            <person name="Yang S.P."/>
            <person name="Yeh R.F."/>
            <person name="Collins F."/>
            <person name="Guyer M.S."/>
            <person name="Peterson J."/>
            <person name="Felsenfeld A."/>
            <person name="Wetterstrand K.A."/>
            <person name="Patrinos A."/>
            <person name="Morgan M.J."/>
            <person name="de Jong P."/>
            <person name="Catanese J.J."/>
            <person name="Osoegawa K."/>
            <person name="Shizuya H."/>
            <person name="Choi S."/>
            <person name="Chen Y.J."/>
        </authorList>
    </citation>
    <scope>NUCLEOTIDE SEQUENCE [LARGE SCALE GENOMIC DNA]</scope>
</reference>
<keyword evidence="2" id="KW-0472">Membrane</keyword>
<dbReference type="Ensembl" id="ENST00000505420.5">
    <property type="protein sequence ID" value="ENSP00000424027.1"/>
    <property type="gene ID" value="ENSG00000124564.18"/>
</dbReference>
<dbReference type="ExpressionAtlas" id="H0Y9F7">
    <property type="expression patterns" value="baseline and differential"/>
</dbReference>
<dbReference type="VEuPathDB" id="HostDB:ENSG00000124564"/>
<feature type="domain" description="Major facilitator superfamily (MFS) profile" evidence="3">
    <location>
        <begin position="1"/>
        <end position="51"/>
    </location>
</feature>
<dbReference type="Proteomes" id="UP000005640">
    <property type="component" value="Chromosome 6"/>
</dbReference>
<dbReference type="OpenTargets" id="ENSG00000124564"/>
<dbReference type="UCSC" id="uc063mfp.1">
    <property type="organism name" value="human"/>
</dbReference>
<feature type="non-terminal residue" evidence="4">
    <location>
        <position position="1"/>
    </location>
</feature>
<proteinExistence type="predicted"/>
<dbReference type="GO" id="GO:0022857">
    <property type="term" value="F:transmembrane transporter activity"/>
    <property type="evidence" value="ECO:0007669"/>
    <property type="project" value="InterPro"/>
</dbReference>